<comment type="caution">
    <text evidence="3">The sequence shown here is derived from an EMBL/GenBank/DDBJ whole genome shotgun (WGS) entry which is preliminary data.</text>
</comment>
<proteinExistence type="predicted"/>
<accession>A0A2G8KR03</accession>
<dbReference type="InterPro" id="IPR029316">
    <property type="entry name" value="RFXAP_RFXANK-bd"/>
</dbReference>
<protein>
    <recommendedName>
        <fullName evidence="2">Regulatory factor X-associated protein RFXANK-binding domain-containing protein</fullName>
    </recommendedName>
</protein>
<dbReference type="Pfam" id="PF15289">
    <property type="entry name" value="RFXA_RFXANK_bdg"/>
    <property type="match status" value="1"/>
</dbReference>
<feature type="region of interest" description="Disordered" evidence="1">
    <location>
        <begin position="55"/>
        <end position="86"/>
    </location>
</feature>
<dbReference type="Gene3D" id="6.10.290.30">
    <property type="entry name" value="Regulatory factor X-associated C-terminal binding domain"/>
    <property type="match status" value="1"/>
</dbReference>
<dbReference type="OrthoDB" id="10065946at2759"/>
<dbReference type="InterPro" id="IPR038308">
    <property type="entry name" value="RFXAP_C_sf"/>
</dbReference>
<dbReference type="EMBL" id="MRZV01000420">
    <property type="protein sequence ID" value="PIK50398.1"/>
    <property type="molecule type" value="Genomic_DNA"/>
</dbReference>
<reference evidence="3 4" key="1">
    <citation type="journal article" date="2017" name="PLoS Biol.">
        <title>The sea cucumber genome provides insights into morphological evolution and visceral regeneration.</title>
        <authorList>
            <person name="Zhang X."/>
            <person name="Sun L."/>
            <person name="Yuan J."/>
            <person name="Sun Y."/>
            <person name="Gao Y."/>
            <person name="Zhang L."/>
            <person name="Li S."/>
            <person name="Dai H."/>
            <person name="Hamel J.F."/>
            <person name="Liu C."/>
            <person name="Yu Y."/>
            <person name="Liu S."/>
            <person name="Lin W."/>
            <person name="Guo K."/>
            <person name="Jin S."/>
            <person name="Xu P."/>
            <person name="Storey K.B."/>
            <person name="Huan P."/>
            <person name="Zhang T."/>
            <person name="Zhou Y."/>
            <person name="Zhang J."/>
            <person name="Lin C."/>
            <person name="Li X."/>
            <person name="Xing L."/>
            <person name="Huo D."/>
            <person name="Sun M."/>
            <person name="Wang L."/>
            <person name="Mercier A."/>
            <person name="Li F."/>
            <person name="Yang H."/>
            <person name="Xiang J."/>
        </authorList>
    </citation>
    <scope>NUCLEOTIDE SEQUENCE [LARGE SCALE GENOMIC DNA]</scope>
    <source>
        <strain evidence="3">Shaxun</strain>
        <tissue evidence="3">Muscle</tissue>
    </source>
</reference>
<dbReference type="AlphaFoldDB" id="A0A2G8KR03"/>
<evidence type="ECO:0000259" key="2">
    <source>
        <dbReference type="Pfam" id="PF15289"/>
    </source>
</evidence>
<gene>
    <name evidence="3" type="ORF">BSL78_12722</name>
</gene>
<dbReference type="Proteomes" id="UP000230750">
    <property type="component" value="Unassembled WGS sequence"/>
</dbReference>
<feature type="non-terminal residue" evidence="3">
    <location>
        <position position="1"/>
    </location>
</feature>
<sequence length="86" mass="9745">DPAHRYAANIPTSQLPEILEINDPVSLPQMLEEILNEKKQALTQSPAVMSFLRERQRNLSTQRQHKDVAPKGFSTPSKYKGKTKDS</sequence>
<evidence type="ECO:0000256" key="1">
    <source>
        <dbReference type="SAM" id="MobiDB-lite"/>
    </source>
</evidence>
<keyword evidence="4" id="KW-1185">Reference proteome</keyword>
<evidence type="ECO:0000313" key="3">
    <source>
        <dbReference type="EMBL" id="PIK50398.1"/>
    </source>
</evidence>
<organism evidence="3 4">
    <name type="scientific">Stichopus japonicus</name>
    <name type="common">Sea cucumber</name>
    <dbReference type="NCBI Taxonomy" id="307972"/>
    <lineage>
        <taxon>Eukaryota</taxon>
        <taxon>Metazoa</taxon>
        <taxon>Echinodermata</taxon>
        <taxon>Eleutherozoa</taxon>
        <taxon>Echinozoa</taxon>
        <taxon>Holothuroidea</taxon>
        <taxon>Aspidochirotacea</taxon>
        <taxon>Aspidochirotida</taxon>
        <taxon>Stichopodidae</taxon>
        <taxon>Apostichopus</taxon>
    </lineage>
</organism>
<feature type="domain" description="Regulatory factor X-associated protein RFXANK-binding" evidence="2">
    <location>
        <begin position="23"/>
        <end position="65"/>
    </location>
</feature>
<name>A0A2G8KR03_STIJA</name>
<evidence type="ECO:0000313" key="4">
    <source>
        <dbReference type="Proteomes" id="UP000230750"/>
    </source>
</evidence>